<evidence type="ECO:0000256" key="1">
    <source>
        <dbReference type="SAM" id="Phobius"/>
    </source>
</evidence>
<proteinExistence type="predicted"/>
<feature type="transmembrane region" description="Helical" evidence="1">
    <location>
        <begin position="7"/>
        <end position="30"/>
    </location>
</feature>
<keyword evidence="1" id="KW-0472">Membrane</keyword>
<comment type="caution">
    <text evidence="2">The sequence shown here is derived from an EMBL/GenBank/DDBJ whole genome shotgun (WGS) entry which is preliminary data.</text>
</comment>
<evidence type="ECO:0000313" key="2">
    <source>
        <dbReference type="EMBL" id="KKM84346.1"/>
    </source>
</evidence>
<keyword evidence="1" id="KW-0812">Transmembrane</keyword>
<protein>
    <submittedName>
        <fullName evidence="2">Uncharacterized protein</fullName>
    </submittedName>
</protein>
<gene>
    <name evidence="2" type="ORF">LCGC14_1300150</name>
</gene>
<name>A0A0F9LAH7_9ZZZZ</name>
<dbReference type="PROSITE" id="PS51257">
    <property type="entry name" value="PROKAR_LIPOPROTEIN"/>
    <property type="match status" value="1"/>
</dbReference>
<keyword evidence="1" id="KW-1133">Transmembrane helix</keyword>
<accession>A0A0F9LAH7</accession>
<dbReference type="AlphaFoldDB" id="A0A0F9LAH7"/>
<sequence length="123" mass="13486">MKEDVKPAIGIFCCGIVLGCCITLVIGGVLSSITGRPCNHGDSKVDLTFARTSTGTLMAWTNGLERNWKQTCYPENSNYAAVCEVFEPYMAYATTLSHNRGRQATFCEKCLPHEEAIQCDALQ</sequence>
<organism evidence="2">
    <name type="scientific">marine sediment metagenome</name>
    <dbReference type="NCBI Taxonomy" id="412755"/>
    <lineage>
        <taxon>unclassified sequences</taxon>
        <taxon>metagenomes</taxon>
        <taxon>ecological metagenomes</taxon>
    </lineage>
</organism>
<dbReference type="EMBL" id="LAZR01007581">
    <property type="protein sequence ID" value="KKM84346.1"/>
    <property type="molecule type" value="Genomic_DNA"/>
</dbReference>
<reference evidence="2" key="1">
    <citation type="journal article" date="2015" name="Nature">
        <title>Complex archaea that bridge the gap between prokaryotes and eukaryotes.</title>
        <authorList>
            <person name="Spang A."/>
            <person name="Saw J.H."/>
            <person name="Jorgensen S.L."/>
            <person name="Zaremba-Niedzwiedzka K."/>
            <person name="Martijn J."/>
            <person name="Lind A.E."/>
            <person name="van Eijk R."/>
            <person name="Schleper C."/>
            <person name="Guy L."/>
            <person name="Ettema T.J."/>
        </authorList>
    </citation>
    <scope>NUCLEOTIDE SEQUENCE</scope>
</reference>